<comment type="caution">
    <text evidence="2">The sequence shown here is derived from an EMBL/GenBank/DDBJ whole genome shotgun (WGS) entry which is preliminary data.</text>
</comment>
<accession>A0A1F7Z0U0</accession>
<reference evidence="2 3" key="1">
    <citation type="journal article" date="2016" name="Nat. Commun.">
        <title>Thousands of microbial genomes shed light on interconnected biogeochemical processes in an aquifer system.</title>
        <authorList>
            <person name="Anantharaman K."/>
            <person name="Brown C.T."/>
            <person name="Hug L.A."/>
            <person name="Sharon I."/>
            <person name="Castelle C.J."/>
            <person name="Probst A.J."/>
            <person name="Thomas B.C."/>
            <person name="Singh A."/>
            <person name="Wilkins M.J."/>
            <person name="Karaoz U."/>
            <person name="Brodie E.L."/>
            <person name="Williams K.H."/>
            <person name="Hubbard S.S."/>
            <person name="Banfield J.F."/>
        </authorList>
    </citation>
    <scope>NUCLEOTIDE SEQUENCE [LARGE SCALE GENOMIC DNA]</scope>
</reference>
<dbReference type="InterPro" id="IPR036388">
    <property type="entry name" value="WH-like_DNA-bd_sf"/>
</dbReference>
<sequence>MRANRTIRYFAAHIKKLPQLTSKEKEVLINRLKMVTLETTGLKYSVTEGRIRQIEKSALTKIRAKIYQQKLFKSSKVI</sequence>
<dbReference type="STRING" id="1802505.A3D01_04440"/>
<dbReference type="Proteomes" id="UP000177169">
    <property type="component" value="Unassembled WGS sequence"/>
</dbReference>
<name>A0A1F7Z0U0_9BACT</name>
<dbReference type="SUPFAM" id="SSF88659">
    <property type="entry name" value="Sigma3 and sigma4 domains of RNA polymerase sigma factors"/>
    <property type="match status" value="1"/>
</dbReference>
<dbReference type="AlphaFoldDB" id="A0A1F7Z0U0"/>
<dbReference type="GO" id="GO:0003700">
    <property type="term" value="F:DNA-binding transcription factor activity"/>
    <property type="evidence" value="ECO:0007669"/>
    <property type="project" value="InterPro"/>
</dbReference>
<evidence type="ECO:0000259" key="1">
    <source>
        <dbReference type="Pfam" id="PF04545"/>
    </source>
</evidence>
<evidence type="ECO:0000313" key="3">
    <source>
        <dbReference type="Proteomes" id="UP000177169"/>
    </source>
</evidence>
<protein>
    <recommendedName>
        <fullName evidence="1">RNA polymerase sigma-70 region 4 domain-containing protein</fullName>
    </recommendedName>
</protein>
<dbReference type="InterPro" id="IPR007630">
    <property type="entry name" value="RNA_pol_sigma70_r4"/>
</dbReference>
<organism evidence="2 3">
    <name type="scientific">Candidatus Woesebacteria bacterium RIFCSPHIGHO2_02_FULL_39_13</name>
    <dbReference type="NCBI Taxonomy" id="1802505"/>
    <lineage>
        <taxon>Bacteria</taxon>
        <taxon>Candidatus Woeseibacteriota</taxon>
    </lineage>
</organism>
<dbReference type="Gene3D" id="1.10.10.10">
    <property type="entry name" value="Winged helix-like DNA-binding domain superfamily/Winged helix DNA-binding domain"/>
    <property type="match status" value="1"/>
</dbReference>
<gene>
    <name evidence="2" type="ORF">A3D01_04440</name>
</gene>
<dbReference type="Pfam" id="PF04545">
    <property type="entry name" value="Sigma70_r4"/>
    <property type="match status" value="1"/>
</dbReference>
<dbReference type="InterPro" id="IPR013324">
    <property type="entry name" value="RNA_pol_sigma_r3/r4-like"/>
</dbReference>
<evidence type="ECO:0000313" key="2">
    <source>
        <dbReference type="EMBL" id="OGM33157.1"/>
    </source>
</evidence>
<dbReference type="EMBL" id="MGGR01000021">
    <property type="protein sequence ID" value="OGM33157.1"/>
    <property type="molecule type" value="Genomic_DNA"/>
</dbReference>
<feature type="domain" description="RNA polymerase sigma-70 region 4" evidence="1">
    <location>
        <begin position="17"/>
        <end position="64"/>
    </location>
</feature>
<dbReference type="GO" id="GO:0006352">
    <property type="term" value="P:DNA-templated transcription initiation"/>
    <property type="evidence" value="ECO:0007669"/>
    <property type="project" value="InterPro"/>
</dbReference>
<proteinExistence type="predicted"/>